<dbReference type="Pfam" id="PF25372">
    <property type="entry name" value="DUF7885"/>
    <property type="match status" value="1"/>
</dbReference>
<proteinExistence type="predicted"/>
<reference evidence="4 5" key="1">
    <citation type="submission" date="2019-08" db="EMBL/GenBank/DDBJ databases">
        <title>A chromosome-level genome assembly, high-density linkage maps, and genome scans reveal the genomic architecture of hybrid incompatibilities underlying speciation via character displacement in darters (Percidae: Etheostominae).</title>
        <authorList>
            <person name="Moran R.L."/>
            <person name="Catchen J.M."/>
            <person name="Fuller R.C."/>
        </authorList>
    </citation>
    <scope>NUCLEOTIDE SEQUENCE [LARGE SCALE GENOMIC DNA]</scope>
    <source>
        <strain evidence="4">EspeVRDwgs_2016</strain>
        <tissue evidence="4">Muscle</tissue>
    </source>
</reference>
<dbReference type="GO" id="GO:0031146">
    <property type="term" value="P:SCF-dependent proteasomal ubiquitin-dependent protein catabolic process"/>
    <property type="evidence" value="ECO:0007669"/>
    <property type="project" value="TreeGrafter"/>
</dbReference>
<dbReference type="SUPFAM" id="SSF52047">
    <property type="entry name" value="RNI-like"/>
    <property type="match status" value="1"/>
</dbReference>
<dbReference type="SMART" id="SM00367">
    <property type="entry name" value="LRR_CC"/>
    <property type="match status" value="11"/>
</dbReference>
<dbReference type="Gene3D" id="3.80.10.10">
    <property type="entry name" value="Ribonuclease Inhibitor"/>
    <property type="match status" value="3"/>
</dbReference>
<evidence type="ECO:0000259" key="3">
    <source>
        <dbReference type="PROSITE" id="PS50181"/>
    </source>
</evidence>
<evidence type="ECO:0000256" key="2">
    <source>
        <dbReference type="ARBA" id="ARBA00022786"/>
    </source>
</evidence>
<dbReference type="EMBL" id="VOFY01000008">
    <property type="protein sequence ID" value="KAA8590242.1"/>
    <property type="molecule type" value="Genomic_DNA"/>
</dbReference>
<dbReference type="Gene3D" id="1.20.1280.50">
    <property type="match status" value="1"/>
</dbReference>
<organism evidence="4 5">
    <name type="scientific">Etheostoma spectabile</name>
    <name type="common">orangethroat darter</name>
    <dbReference type="NCBI Taxonomy" id="54343"/>
    <lineage>
        <taxon>Eukaryota</taxon>
        <taxon>Metazoa</taxon>
        <taxon>Chordata</taxon>
        <taxon>Craniata</taxon>
        <taxon>Vertebrata</taxon>
        <taxon>Euteleostomi</taxon>
        <taxon>Actinopterygii</taxon>
        <taxon>Neopterygii</taxon>
        <taxon>Teleostei</taxon>
        <taxon>Neoteleostei</taxon>
        <taxon>Acanthomorphata</taxon>
        <taxon>Eupercaria</taxon>
        <taxon>Perciformes</taxon>
        <taxon>Percoidei</taxon>
        <taxon>Percidae</taxon>
        <taxon>Etheostomatinae</taxon>
        <taxon>Etheostoma</taxon>
    </lineage>
</organism>
<dbReference type="PROSITE" id="PS50181">
    <property type="entry name" value="FBOX"/>
    <property type="match status" value="1"/>
</dbReference>
<dbReference type="InterPro" id="IPR001810">
    <property type="entry name" value="F-box_dom"/>
</dbReference>
<sequence length="838" mass="94997">MCQRQTMAAANATPTLQECEVKQCLPQIYKALLTASCLSCPNDPIQFLKNSLMAFQGHDNLHDVDWHKFVADAEQHTATTSLTVDTVYIDPDDSMWTFCLSEKAFSCYRKHLTSSCFRKWKRFTTQSKSEIIELTLKMDMAKKHHERKCQLVALTKWSNWVKLHKKTQAVATEKLERLVNAGRLERIMAAWCNVAKDSKRTKEYFKRLEMGFIEIDSEVHQIREGCDGLSVLPSSLSIKIFQYLGLRDWLNCAEVCCTWKAIIQSGTLWSQINFSVEKDWITDSTMKQILQTYRPFVIHLNLRGCTSLKWHSLKYIRMHILRYTLPSMFRRGVTQQARVPHPWVQMQPVHHGAYETVHLAETPPGIIIKTKVAKVWHGDEGLLAKCSQAVVLQQQGCKACQALEGPFLHQRDLILLQVQTLDGSRRRSREAKRREEVIRILCPAGIVFSVRRAGERQDFGIKSECRNLQDLNLSECLNVTDVMVQKIVEGCPCLLYLNLSCTPITNKTLRELSRSSLNLQYLSLAYCYRFTDKGFMYLNTGKGCQNLIHLNLSGCTQMTVNGFRYISAGCPSLKEIVINDMPTLSDSCVLALIARCCCLSAISLLDAAHLSDVAFKAIAEVAKLKTFRTEGNNQLTDVSWKALCSGSQGLRRLHAAECSRMTDASLKSMAKLKNLQHLDISLCNKVSDTGIQYLTEGFSSTKLRELNVSYCSHITDLSVMRIAQRLCKLYHLNLSYCERLTDVSLEWLSGSSICSLDISGCHIQDQGLAALERIRLKKLVLAECVYITDIGIEKLCKNMRDLEHVDVSDCVSLSDPAIRAISFYCRYLVTCGFGFPKV</sequence>
<dbReference type="GO" id="GO:0019005">
    <property type="term" value="C:SCF ubiquitin ligase complex"/>
    <property type="evidence" value="ECO:0007669"/>
    <property type="project" value="TreeGrafter"/>
</dbReference>
<dbReference type="AlphaFoldDB" id="A0A5J5D6B1"/>
<keyword evidence="5" id="KW-1185">Reference proteome</keyword>
<dbReference type="PANTHER" id="PTHR13318">
    <property type="entry name" value="PARTNER OF PAIRED, ISOFORM B-RELATED"/>
    <property type="match status" value="1"/>
</dbReference>
<dbReference type="InterPro" id="IPR001611">
    <property type="entry name" value="Leu-rich_rpt"/>
</dbReference>
<gene>
    <name evidence="4" type="ORF">FQN60_014176</name>
</gene>
<keyword evidence="2" id="KW-0833">Ubl conjugation pathway</keyword>
<accession>A0A5J5D6B1</accession>
<dbReference type="Proteomes" id="UP000327493">
    <property type="component" value="Chromosome 8"/>
</dbReference>
<dbReference type="Pfam" id="PF13516">
    <property type="entry name" value="LRR_6"/>
    <property type="match status" value="1"/>
</dbReference>
<dbReference type="InterPro" id="IPR032675">
    <property type="entry name" value="LRR_dom_sf"/>
</dbReference>
<protein>
    <recommendedName>
        <fullName evidence="3">F-box domain-containing protein</fullName>
    </recommendedName>
</protein>
<name>A0A5J5D6B1_9PERO</name>
<dbReference type="InterPro" id="IPR006553">
    <property type="entry name" value="Leu-rich_rpt_Cys-con_subtyp"/>
</dbReference>
<evidence type="ECO:0000313" key="5">
    <source>
        <dbReference type="Proteomes" id="UP000327493"/>
    </source>
</evidence>
<dbReference type="SUPFAM" id="SSF81383">
    <property type="entry name" value="F-box domain"/>
    <property type="match status" value="1"/>
</dbReference>
<evidence type="ECO:0000313" key="4">
    <source>
        <dbReference type="EMBL" id="KAA8590242.1"/>
    </source>
</evidence>
<dbReference type="SMART" id="SM00256">
    <property type="entry name" value="FBOX"/>
    <property type="match status" value="1"/>
</dbReference>
<comment type="caution">
    <text evidence="4">The sequence shown here is derived from an EMBL/GenBank/DDBJ whole genome shotgun (WGS) entry which is preliminary data.</text>
</comment>
<dbReference type="InterPro" id="IPR057207">
    <property type="entry name" value="FBXL15_LRR"/>
</dbReference>
<keyword evidence="1" id="KW-0433">Leucine-rich repeat</keyword>
<dbReference type="InterPro" id="IPR036047">
    <property type="entry name" value="F-box-like_dom_sf"/>
</dbReference>
<feature type="domain" description="F-box" evidence="3">
    <location>
        <begin position="226"/>
        <end position="272"/>
    </location>
</feature>
<evidence type="ECO:0000256" key="1">
    <source>
        <dbReference type="ARBA" id="ARBA00022614"/>
    </source>
</evidence>
<dbReference type="SUPFAM" id="SSF52075">
    <property type="entry name" value="Outer arm dynein light chain 1"/>
    <property type="match status" value="1"/>
</dbReference>
<dbReference type="Pfam" id="PF12937">
    <property type="entry name" value="F-box-like"/>
    <property type="match status" value="1"/>
</dbReference>